<accession>A0A8S1IPU2</accession>
<name>A0A8S1IPU2_9CHLO</name>
<dbReference type="GO" id="GO:0005975">
    <property type="term" value="P:carbohydrate metabolic process"/>
    <property type="evidence" value="ECO:0007669"/>
    <property type="project" value="InterPro"/>
</dbReference>
<dbReference type="InterPro" id="IPR013785">
    <property type="entry name" value="Aldolase_TIM"/>
</dbReference>
<evidence type="ECO:0000313" key="3">
    <source>
        <dbReference type="Proteomes" id="UP000708148"/>
    </source>
</evidence>
<evidence type="ECO:0000256" key="1">
    <source>
        <dbReference type="ARBA" id="ARBA00023270"/>
    </source>
</evidence>
<dbReference type="PANTHER" id="PTHR10683">
    <property type="entry name" value="TRANSALDOLASE"/>
    <property type="match status" value="1"/>
</dbReference>
<dbReference type="Pfam" id="PF00923">
    <property type="entry name" value="TAL_FSA"/>
    <property type="match status" value="1"/>
</dbReference>
<dbReference type="SUPFAM" id="SSF51569">
    <property type="entry name" value="Aldolase"/>
    <property type="match status" value="1"/>
</dbReference>
<evidence type="ECO:0000313" key="2">
    <source>
        <dbReference type="EMBL" id="CAD7695812.1"/>
    </source>
</evidence>
<reference evidence="2" key="1">
    <citation type="submission" date="2020-12" db="EMBL/GenBank/DDBJ databases">
        <authorList>
            <person name="Iha C."/>
        </authorList>
    </citation>
    <scope>NUCLEOTIDE SEQUENCE</scope>
</reference>
<dbReference type="InterPro" id="IPR001585">
    <property type="entry name" value="TAL/FSA"/>
</dbReference>
<organism evidence="2 3">
    <name type="scientific">Ostreobium quekettii</name>
    <dbReference type="NCBI Taxonomy" id="121088"/>
    <lineage>
        <taxon>Eukaryota</taxon>
        <taxon>Viridiplantae</taxon>
        <taxon>Chlorophyta</taxon>
        <taxon>core chlorophytes</taxon>
        <taxon>Ulvophyceae</taxon>
        <taxon>TCBD clade</taxon>
        <taxon>Bryopsidales</taxon>
        <taxon>Ostreobineae</taxon>
        <taxon>Ostreobiaceae</taxon>
        <taxon>Ostreobium</taxon>
    </lineage>
</organism>
<feature type="non-terminal residue" evidence="2">
    <location>
        <position position="121"/>
    </location>
</feature>
<dbReference type="AlphaFoldDB" id="A0A8S1IPU2"/>
<keyword evidence="3" id="KW-1185">Reference proteome</keyword>
<keyword evidence="1" id="KW-0704">Schiff base</keyword>
<gene>
    <name evidence="2" type="ORF">OSTQU699_LOCUS1173</name>
</gene>
<dbReference type="Proteomes" id="UP000708148">
    <property type="component" value="Unassembled WGS sequence"/>
</dbReference>
<dbReference type="OrthoDB" id="2015515at2759"/>
<protein>
    <recommendedName>
        <fullName evidence="4">Transaldolase</fullName>
    </recommendedName>
</protein>
<comment type="caution">
    <text evidence="2">The sequence shown here is derived from an EMBL/GenBank/DDBJ whole genome shotgun (WGS) entry which is preliminary data.</text>
</comment>
<dbReference type="Gene3D" id="3.20.20.70">
    <property type="entry name" value="Aldolase class I"/>
    <property type="match status" value="1"/>
</dbReference>
<dbReference type="PANTHER" id="PTHR10683:SF18">
    <property type="entry name" value="TRANSALDOLASE"/>
    <property type="match status" value="1"/>
</dbReference>
<sequence length="121" mass="13605">DPGVLSVQRIYKFYKKYGHPTIVMAASFRNIGEIRELAGCDNITISPALLEELKSSTEDLPRKLWPEMGGCEDAAYANMHEKMFREMHGADKMAADKLPEGIDKFAEDQRALEQLLGELMA</sequence>
<dbReference type="EMBL" id="CAJHUC010000391">
    <property type="protein sequence ID" value="CAD7695812.1"/>
    <property type="molecule type" value="Genomic_DNA"/>
</dbReference>
<evidence type="ECO:0008006" key="4">
    <source>
        <dbReference type="Google" id="ProtNLM"/>
    </source>
</evidence>
<proteinExistence type="predicted"/>